<organism evidence="1 2">
    <name type="scientific">Eubacterium segne</name>
    <dbReference type="NCBI Taxonomy" id="2763045"/>
    <lineage>
        <taxon>Bacteria</taxon>
        <taxon>Bacillati</taxon>
        <taxon>Bacillota</taxon>
        <taxon>Clostridia</taxon>
        <taxon>Eubacteriales</taxon>
        <taxon>Eubacteriaceae</taxon>
        <taxon>Eubacterium</taxon>
    </lineage>
</organism>
<name>A0ABR7F0J4_9FIRM</name>
<proteinExistence type="predicted"/>
<gene>
    <name evidence="1" type="ORF">H8S00_03825</name>
</gene>
<reference evidence="1 2" key="1">
    <citation type="submission" date="2020-08" db="EMBL/GenBank/DDBJ databases">
        <title>Genome public.</title>
        <authorList>
            <person name="Liu C."/>
            <person name="Sun Q."/>
        </authorList>
    </citation>
    <scope>NUCLEOTIDE SEQUENCE [LARGE SCALE GENOMIC DNA]</scope>
    <source>
        <strain evidence="1 2">BX4</strain>
    </source>
</reference>
<keyword evidence="2" id="KW-1185">Reference proteome</keyword>
<sequence length="183" mass="21763">MRLDEFQFVLIDKRTRNEVALSFNDLYGYFDVIHNTGNDGILVRYNRDHPKGNEHYIPSFWEGMNISRNRTYRFGECNSELLVKYAPLYSYCEYPELELKDFKFKIKHMRYKESVIISFEDLIAYEAGSWSVEPQGIFIEKKENIPSSLWGTILVNNNAYFFDGFNQLLDIEYVGKPKIEKYK</sequence>
<dbReference type="EMBL" id="JACOOZ010000002">
    <property type="protein sequence ID" value="MBC5667113.1"/>
    <property type="molecule type" value="Genomic_DNA"/>
</dbReference>
<dbReference type="Proteomes" id="UP000597877">
    <property type="component" value="Unassembled WGS sequence"/>
</dbReference>
<protein>
    <submittedName>
        <fullName evidence="1">Uncharacterized protein</fullName>
    </submittedName>
</protein>
<accession>A0ABR7F0J4</accession>
<comment type="caution">
    <text evidence="1">The sequence shown here is derived from an EMBL/GenBank/DDBJ whole genome shotgun (WGS) entry which is preliminary data.</text>
</comment>
<evidence type="ECO:0000313" key="2">
    <source>
        <dbReference type="Proteomes" id="UP000597877"/>
    </source>
</evidence>
<dbReference type="RefSeq" id="WP_118588811.1">
    <property type="nucleotide sequence ID" value="NZ_JACOOZ010000002.1"/>
</dbReference>
<evidence type="ECO:0000313" key="1">
    <source>
        <dbReference type="EMBL" id="MBC5667113.1"/>
    </source>
</evidence>